<dbReference type="AlphaFoldDB" id="A0A0P6XA56"/>
<dbReference type="OrthoDB" id="263516at2"/>
<sequence>MTRKLLFSALTLMLTASLCLVGAGLAVGGLLLLTPAKSSAQISVEPFPVILPDALPDEPLPAGVLEEMNQIQLEVAQLRRLTPRQAVYRDVLSPAELEVVVKEEFFRDYTAEDAQSDAQLLTALGLLPNGFELLDFYEELFSEQVAGYYDSQTGRMVVVQGDDFSGVERMTYAHEYTHALQDQTYDLRNGLGYEDSVCMLEFDACSAVLALIEGDATLSEQLWLFRHATDQDYVDLQDFSLTFETPVYDSAPEFMQQDFMFPYVQGNEFVQTLYDQGGWAAVDQAYANPPVSTEQILHPGLYPAEQPAEVDLPVTADAQNGWKMVDSSVLGEWYTFLLLSYGWQPETRIPLEQARQAAAGWGGDRYRLYANEQTGQTALAVRWQADSAADARELFDALRQYAQQRWTGAETTLPNTERWEVQSDDAAVWLALSGEEVAWLIAPDKTILDGMKGGFSAWQTH</sequence>
<protein>
    <submittedName>
        <fullName evidence="1">Uncharacterized protein</fullName>
    </submittedName>
</protein>
<evidence type="ECO:0000313" key="1">
    <source>
        <dbReference type="EMBL" id="KPL79652.1"/>
    </source>
</evidence>
<dbReference type="STRING" id="1134406.ADN00_02305"/>
<gene>
    <name evidence="1" type="ORF">ADN00_02305</name>
</gene>
<keyword evidence="2" id="KW-1185">Reference proteome</keyword>
<dbReference type="Proteomes" id="UP000050417">
    <property type="component" value="Unassembled WGS sequence"/>
</dbReference>
<dbReference type="RefSeq" id="WP_075061346.1">
    <property type="nucleotide sequence ID" value="NZ_LGCL01000010.1"/>
</dbReference>
<organism evidence="1 2">
    <name type="scientific">Ornatilinea apprima</name>
    <dbReference type="NCBI Taxonomy" id="1134406"/>
    <lineage>
        <taxon>Bacteria</taxon>
        <taxon>Bacillati</taxon>
        <taxon>Chloroflexota</taxon>
        <taxon>Anaerolineae</taxon>
        <taxon>Anaerolineales</taxon>
        <taxon>Anaerolineaceae</taxon>
        <taxon>Ornatilinea</taxon>
    </lineage>
</organism>
<reference evidence="1 2" key="1">
    <citation type="submission" date="2015-07" db="EMBL/GenBank/DDBJ databases">
        <title>Genome sequence of Ornatilinea apprima DSM 23815.</title>
        <authorList>
            <person name="Hemp J."/>
            <person name="Ward L.M."/>
            <person name="Pace L.A."/>
            <person name="Fischer W.W."/>
        </authorList>
    </citation>
    <scope>NUCLEOTIDE SEQUENCE [LARGE SCALE GENOMIC DNA]</scope>
    <source>
        <strain evidence="1 2">P3M-1</strain>
    </source>
</reference>
<proteinExistence type="predicted"/>
<dbReference type="EMBL" id="LGCL01000010">
    <property type="protein sequence ID" value="KPL79652.1"/>
    <property type="molecule type" value="Genomic_DNA"/>
</dbReference>
<comment type="caution">
    <text evidence="1">The sequence shown here is derived from an EMBL/GenBank/DDBJ whole genome shotgun (WGS) entry which is preliminary data.</text>
</comment>
<name>A0A0P6XA56_9CHLR</name>
<evidence type="ECO:0000313" key="2">
    <source>
        <dbReference type="Proteomes" id="UP000050417"/>
    </source>
</evidence>
<accession>A0A0P6XA56</accession>